<dbReference type="EMBL" id="JAVHJS010000007">
    <property type="protein sequence ID" value="KAK2852250.1"/>
    <property type="molecule type" value="Genomic_DNA"/>
</dbReference>
<dbReference type="Proteomes" id="UP001187315">
    <property type="component" value="Unassembled WGS sequence"/>
</dbReference>
<keyword evidence="2" id="KW-1185">Reference proteome</keyword>
<protein>
    <submittedName>
        <fullName evidence="1">Uncharacterized protein</fullName>
    </submittedName>
</protein>
<gene>
    <name evidence="1" type="ORF">Q7C36_007451</name>
</gene>
<comment type="caution">
    <text evidence="1">The sequence shown here is derived from an EMBL/GenBank/DDBJ whole genome shotgun (WGS) entry which is preliminary data.</text>
</comment>
<dbReference type="AlphaFoldDB" id="A0AA88NA68"/>
<accession>A0AA88NA68</accession>
<evidence type="ECO:0000313" key="2">
    <source>
        <dbReference type="Proteomes" id="UP001187315"/>
    </source>
</evidence>
<reference evidence="1" key="1">
    <citation type="submission" date="2023-08" db="EMBL/GenBank/DDBJ databases">
        <title>Pelteobagrus vachellii genome.</title>
        <authorList>
            <person name="Liu H."/>
        </authorList>
    </citation>
    <scope>NUCLEOTIDE SEQUENCE</scope>
    <source>
        <strain evidence="1">PRFRI_2022a</strain>
        <tissue evidence="1">Muscle</tissue>
    </source>
</reference>
<organism evidence="1 2">
    <name type="scientific">Tachysurus vachellii</name>
    <name type="common">Darkbarbel catfish</name>
    <name type="synonym">Pelteobagrus vachellii</name>
    <dbReference type="NCBI Taxonomy" id="175792"/>
    <lineage>
        <taxon>Eukaryota</taxon>
        <taxon>Metazoa</taxon>
        <taxon>Chordata</taxon>
        <taxon>Craniata</taxon>
        <taxon>Vertebrata</taxon>
        <taxon>Euteleostomi</taxon>
        <taxon>Actinopterygii</taxon>
        <taxon>Neopterygii</taxon>
        <taxon>Teleostei</taxon>
        <taxon>Ostariophysi</taxon>
        <taxon>Siluriformes</taxon>
        <taxon>Bagridae</taxon>
        <taxon>Tachysurus</taxon>
    </lineage>
</organism>
<evidence type="ECO:0000313" key="1">
    <source>
        <dbReference type="EMBL" id="KAK2852250.1"/>
    </source>
</evidence>
<name>A0AA88NA68_TACVA</name>
<proteinExistence type="predicted"/>
<sequence length="71" mass="8348">MSWTSDHKSFVVLKKSIFHSLKSTHLQIDHDQPTDAKRTDRSQKLEIWSTLKTSSNEGNIEKILLWRNQIL</sequence>